<keyword evidence="2 4" id="KW-0436">Ligase</keyword>
<dbReference type="PANTHER" id="PTHR12835:SF5">
    <property type="entry name" value="BIOTIN--PROTEIN LIGASE"/>
    <property type="match status" value="1"/>
</dbReference>
<dbReference type="InterPro" id="IPR004408">
    <property type="entry name" value="Biotin_CoA_COase_ligase"/>
</dbReference>
<dbReference type="PANTHER" id="PTHR12835">
    <property type="entry name" value="BIOTIN PROTEIN LIGASE"/>
    <property type="match status" value="1"/>
</dbReference>
<dbReference type="Pfam" id="PF09825">
    <property type="entry name" value="BPL_N"/>
    <property type="match status" value="1"/>
</dbReference>
<evidence type="ECO:0000313" key="5">
    <source>
        <dbReference type="Proteomes" id="UP001063166"/>
    </source>
</evidence>
<dbReference type="InterPro" id="IPR019197">
    <property type="entry name" value="Biotin-prot_ligase_N"/>
</dbReference>
<dbReference type="GO" id="GO:0004077">
    <property type="term" value="F:biotin--[biotin carboxyl-carrier protein] ligase activity"/>
    <property type="evidence" value="ECO:0007669"/>
    <property type="project" value="InterPro"/>
</dbReference>
<dbReference type="OrthoDB" id="10250105at2759"/>
<dbReference type="InterPro" id="IPR045864">
    <property type="entry name" value="aa-tRNA-synth_II/BPL/LPL"/>
</dbReference>
<dbReference type="Proteomes" id="UP001063166">
    <property type="component" value="Unassembled WGS sequence"/>
</dbReference>
<protein>
    <submittedName>
        <fullName evidence="4">Biotin-protein ligase, N terminal</fullName>
    </submittedName>
</protein>
<comment type="caution">
    <text evidence="4">The sequence shown here is derived from an EMBL/GenBank/DDBJ whole genome shotgun (WGS) entry which is preliminary data.</text>
</comment>
<dbReference type="CDD" id="cd16442">
    <property type="entry name" value="BPL"/>
    <property type="match status" value="1"/>
</dbReference>
<proteinExistence type="inferred from homology"/>
<reference evidence="4" key="1">
    <citation type="submission" date="2022-07" db="EMBL/GenBank/DDBJ databases">
        <title>The genome of Lyophyllum shimeji provides insight into the initial evolution of ectomycorrhizal fungal genome.</title>
        <authorList>
            <person name="Kobayashi Y."/>
            <person name="Shibata T."/>
            <person name="Hirakawa H."/>
            <person name="Shigenobu S."/>
            <person name="Nishiyama T."/>
            <person name="Yamada A."/>
            <person name="Hasebe M."/>
            <person name="Kawaguchi M."/>
        </authorList>
    </citation>
    <scope>NUCLEOTIDE SEQUENCE</scope>
    <source>
        <strain evidence="4">AT787</strain>
    </source>
</reference>
<feature type="domain" description="BPL/LPL catalytic" evidence="3">
    <location>
        <begin position="351"/>
        <end position="549"/>
    </location>
</feature>
<dbReference type="Gene3D" id="3.30.930.10">
    <property type="entry name" value="Bira Bifunctional Protein, Domain 2"/>
    <property type="match status" value="1"/>
</dbReference>
<dbReference type="AlphaFoldDB" id="A0A9P3URM3"/>
<dbReference type="NCBIfam" id="TIGR00121">
    <property type="entry name" value="birA_ligase"/>
    <property type="match status" value="1"/>
</dbReference>
<comment type="similarity">
    <text evidence="1">Belongs to the biotin--protein ligase family.</text>
</comment>
<dbReference type="EMBL" id="BRPK01000010">
    <property type="protein sequence ID" value="GLB41500.1"/>
    <property type="molecule type" value="Genomic_DNA"/>
</dbReference>
<gene>
    <name evidence="4" type="primary">BPL1</name>
    <name evidence="4" type="ORF">LshimejAT787_1001000</name>
</gene>
<dbReference type="Pfam" id="PF03099">
    <property type="entry name" value="BPL_LplA_LipB"/>
    <property type="match status" value="1"/>
</dbReference>
<dbReference type="PROSITE" id="PS51733">
    <property type="entry name" value="BPL_LPL_CATALYTIC"/>
    <property type="match status" value="1"/>
</dbReference>
<evidence type="ECO:0000256" key="1">
    <source>
        <dbReference type="ARBA" id="ARBA00009934"/>
    </source>
</evidence>
<name>A0A9P3URM3_LYOSH</name>
<accession>A0A9P3URM3</accession>
<dbReference type="SUPFAM" id="SSF55681">
    <property type="entry name" value="Class II aaRS and biotin synthetases"/>
    <property type="match status" value="1"/>
</dbReference>
<organism evidence="4 5">
    <name type="scientific">Lyophyllum shimeji</name>
    <name type="common">Hon-shimeji</name>
    <name type="synonym">Tricholoma shimeji</name>
    <dbReference type="NCBI Taxonomy" id="47721"/>
    <lineage>
        <taxon>Eukaryota</taxon>
        <taxon>Fungi</taxon>
        <taxon>Dikarya</taxon>
        <taxon>Basidiomycota</taxon>
        <taxon>Agaricomycotina</taxon>
        <taxon>Agaricomycetes</taxon>
        <taxon>Agaricomycetidae</taxon>
        <taxon>Agaricales</taxon>
        <taxon>Tricholomatineae</taxon>
        <taxon>Lyophyllaceae</taxon>
        <taxon>Lyophyllum</taxon>
    </lineage>
</organism>
<dbReference type="GO" id="GO:0005737">
    <property type="term" value="C:cytoplasm"/>
    <property type="evidence" value="ECO:0007669"/>
    <property type="project" value="TreeGrafter"/>
</dbReference>
<evidence type="ECO:0000259" key="3">
    <source>
        <dbReference type="PROSITE" id="PS51733"/>
    </source>
</evidence>
<evidence type="ECO:0000313" key="4">
    <source>
        <dbReference type="EMBL" id="GLB41500.1"/>
    </source>
</evidence>
<dbReference type="InterPro" id="IPR004143">
    <property type="entry name" value="BPL_LPL_catalytic"/>
</dbReference>
<evidence type="ECO:0000256" key="2">
    <source>
        <dbReference type="ARBA" id="ARBA00022598"/>
    </source>
</evidence>
<sequence>MDVLIYAGPEALQDSVTNSLTTLRAILLPQYSVQTITPKGLTSQPWKAACPLFVLPQCRGRLQSASSTVIKEYVEAGGSLLSFGASAICSSSRDQDASAGILLDFFDHSTGKYVHITCGREDGPKRPCTLQTIDEELVAGIYDTEASEFRGFDGEKRSTVLANYRDADRHGVAGLKCETGAGKIAIWAPSIETPLTTESSPVPATVAVGSSVGTDEKRRLELVRKTLTVLSLGLPSSEDQPVSRPLPQFLTSHPAKPDIVSTIADLIAAPSAGSQLSVFKDDNDTFHFHHFSESADLLKKGREDTGAQGDPSKWQPKDIILCPGTLPGRDLTPLFDLAVYYETLSAARTKQGCPDAPDPWGFGEALLYGEVVTSTQTMLDKNPHLLTRLPSPFVSLASYQLAGRGRGANMWLSPSGCLQFSVLLRVPLSTFPSNKLVFVQYLFALAVVEACRDESVLGTRGEQVRLKWPNDIYAVLDGERRKIGGILVSTSFSGGNVDIVIGCGLNVLNAAPTFSLAQLLPPDQRSSLKLEKTVANILARFEKMWGTFVQERKSFDSFMNLYLERWLHSDQLVTLTTVSPHQQVRIVGITPEHGLLRTMPERRGWTSAAEGYIDLQPDGNSFDIMAGLIKSKT</sequence>
<keyword evidence="5" id="KW-1185">Reference proteome</keyword>